<evidence type="ECO:0000313" key="1">
    <source>
        <dbReference type="EMBL" id="GFX99742.1"/>
    </source>
</evidence>
<proteinExistence type="predicted"/>
<reference evidence="1" key="1">
    <citation type="submission" date="2020-08" db="EMBL/GenBank/DDBJ databases">
        <title>Multicomponent nature underlies the extraordinary mechanical properties of spider dragline silk.</title>
        <authorList>
            <person name="Kono N."/>
            <person name="Nakamura H."/>
            <person name="Mori M."/>
            <person name="Yoshida Y."/>
            <person name="Ohtoshi R."/>
            <person name="Malay A.D."/>
            <person name="Moran D.A.P."/>
            <person name="Tomita M."/>
            <person name="Numata K."/>
            <person name="Arakawa K."/>
        </authorList>
    </citation>
    <scope>NUCLEOTIDE SEQUENCE</scope>
</reference>
<dbReference type="Proteomes" id="UP000887159">
    <property type="component" value="Unassembled WGS sequence"/>
</dbReference>
<name>A0A8X6RV81_TRICX</name>
<evidence type="ECO:0000313" key="2">
    <source>
        <dbReference type="Proteomes" id="UP000887159"/>
    </source>
</evidence>
<accession>A0A8X6RV81</accession>
<sequence length="98" mass="10920">MASKTMKTLYVVKATGHDFNECNKVWLWNPKRRKGLSPKQQTNWKGIFGSTLVYCYRCTHVGFVNSLTSAASWIAYKGAFMQDPPHGKPSTDASAMGS</sequence>
<gene>
    <name evidence="1" type="ORF">TNCV_257811</name>
</gene>
<dbReference type="AlphaFoldDB" id="A0A8X6RV81"/>
<keyword evidence="2" id="KW-1185">Reference proteome</keyword>
<dbReference type="EMBL" id="BMAU01021215">
    <property type="protein sequence ID" value="GFX99742.1"/>
    <property type="molecule type" value="Genomic_DNA"/>
</dbReference>
<comment type="caution">
    <text evidence="1">The sequence shown here is derived from an EMBL/GenBank/DDBJ whole genome shotgun (WGS) entry which is preliminary data.</text>
</comment>
<protein>
    <submittedName>
        <fullName evidence="1">Uncharacterized protein</fullName>
    </submittedName>
</protein>
<organism evidence="1 2">
    <name type="scientific">Trichonephila clavipes</name>
    <name type="common">Golden silk orbweaver</name>
    <name type="synonym">Nephila clavipes</name>
    <dbReference type="NCBI Taxonomy" id="2585209"/>
    <lineage>
        <taxon>Eukaryota</taxon>
        <taxon>Metazoa</taxon>
        <taxon>Ecdysozoa</taxon>
        <taxon>Arthropoda</taxon>
        <taxon>Chelicerata</taxon>
        <taxon>Arachnida</taxon>
        <taxon>Araneae</taxon>
        <taxon>Araneomorphae</taxon>
        <taxon>Entelegynae</taxon>
        <taxon>Araneoidea</taxon>
        <taxon>Nephilidae</taxon>
        <taxon>Trichonephila</taxon>
    </lineage>
</organism>